<dbReference type="AlphaFoldDB" id="A0A5N5I1V6"/>
<comment type="cofactor">
    <cofactor evidence="1">
        <name>heme</name>
        <dbReference type="ChEBI" id="CHEBI:30413"/>
    </cofactor>
</comment>
<dbReference type="SUPFAM" id="SSF48264">
    <property type="entry name" value="Cytochrome P450"/>
    <property type="match status" value="1"/>
</dbReference>
<comment type="similarity">
    <text evidence="3">Belongs to the cytochrome P450 family.</text>
</comment>
<evidence type="ECO:0000256" key="2">
    <source>
        <dbReference type="ARBA" id="ARBA00004370"/>
    </source>
</evidence>
<keyword evidence="6" id="KW-0560">Oxidoreductase</keyword>
<evidence type="ECO:0000256" key="3">
    <source>
        <dbReference type="ARBA" id="ARBA00010617"/>
    </source>
</evidence>
<comment type="caution">
    <text evidence="10">The sequence shown here is derived from an EMBL/GenBank/DDBJ whole genome shotgun (WGS) entry which is preliminary data.</text>
</comment>
<evidence type="ECO:0000313" key="10">
    <source>
        <dbReference type="EMBL" id="KAB2633839.1"/>
    </source>
</evidence>
<comment type="subcellular location">
    <subcellularLocation>
        <location evidence="2">Membrane</location>
    </subcellularLocation>
</comment>
<proteinExistence type="inferred from homology"/>
<keyword evidence="4" id="KW-0349">Heme</keyword>
<dbReference type="Proteomes" id="UP000327157">
    <property type="component" value="Unassembled WGS sequence"/>
</dbReference>
<dbReference type="GO" id="GO:0020037">
    <property type="term" value="F:heme binding"/>
    <property type="evidence" value="ECO:0007669"/>
    <property type="project" value="InterPro"/>
</dbReference>
<dbReference type="InterPro" id="IPR036396">
    <property type="entry name" value="Cyt_P450_sf"/>
</dbReference>
<dbReference type="PANTHER" id="PTHR47943:SF9">
    <property type="entry name" value="CYTOCHROME P450"/>
    <property type="match status" value="1"/>
</dbReference>
<keyword evidence="9" id="KW-0472">Membrane</keyword>
<protein>
    <submittedName>
        <fullName evidence="10">Cytochrome P450 CYP736A12-like</fullName>
    </submittedName>
</protein>
<evidence type="ECO:0000256" key="1">
    <source>
        <dbReference type="ARBA" id="ARBA00001971"/>
    </source>
</evidence>
<dbReference type="GO" id="GO:0005506">
    <property type="term" value="F:iron ion binding"/>
    <property type="evidence" value="ECO:0007669"/>
    <property type="project" value="InterPro"/>
</dbReference>
<keyword evidence="5" id="KW-0479">Metal-binding</keyword>
<gene>
    <name evidence="10" type="ORF">D8674_040795</name>
</gene>
<keyword evidence="11" id="KW-1185">Reference proteome</keyword>
<dbReference type="EMBL" id="SMOL01000119">
    <property type="protein sequence ID" value="KAB2633839.1"/>
    <property type="molecule type" value="Genomic_DNA"/>
</dbReference>
<evidence type="ECO:0000256" key="9">
    <source>
        <dbReference type="ARBA" id="ARBA00023136"/>
    </source>
</evidence>
<keyword evidence="7" id="KW-0408">Iron</keyword>
<sequence length="152" mass="17479">MSHFPQIESQNDYFSNGHPHALPYLPLVSHPHPNLWIPKVETPRNTASWAYSTTNHCNLHMLGKFPYRSHQHLAEKYGPIMSIHLGFVPTIVVSSPKAAKLFLKTHDSVFASCPTLQVCDYLTYGQKGMALTYYGPYWWQARKLCTQQLFYP</sequence>
<dbReference type="GO" id="GO:0004497">
    <property type="term" value="F:monooxygenase activity"/>
    <property type="evidence" value="ECO:0007669"/>
    <property type="project" value="UniProtKB-KW"/>
</dbReference>
<evidence type="ECO:0000256" key="7">
    <source>
        <dbReference type="ARBA" id="ARBA00023004"/>
    </source>
</evidence>
<dbReference type="Pfam" id="PF00067">
    <property type="entry name" value="p450"/>
    <property type="match status" value="1"/>
</dbReference>
<reference evidence="10 11" key="2">
    <citation type="submission" date="2019-11" db="EMBL/GenBank/DDBJ databases">
        <title>A de novo genome assembly of a pear dwarfing rootstock.</title>
        <authorList>
            <person name="Wang F."/>
            <person name="Wang J."/>
            <person name="Li S."/>
            <person name="Zhang Y."/>
            <person name="Fang M."/>
            <person name="Ma L."/>
            <person name="Zhao Y."/>
            <person name="Jiang S."/>
        </authorList>
    </citation>
    <scope>NUCLEOTIDE SEQUENCE [LARGE SCALE GENOMIC DNA]</scope>
    <source>
        <strain evidence="10">S2</strain>
        <tissue evidence="10">Leaf</tissue>
    </source>
</reference>
<dbReference type="InterPro" id="IPR001128">
    <property type="entry name" value="Cyt_P450"/>
</dbReference>
<dbReference type="GO" id="GO:0016705">
    <property type="term" value="F:oxidoreductase activity, acting on paired donors, with incorporation or reduction of molecular oxygen"/>
    <property type="evidence" value="ECO:0007669"/>
    <property type="project" value="InterPro"/>
</dbReference>
<reference evidence="10 11" key="1">
    <citation type="submission" date="2019-09" db="EMBL/GenBank/DDBJ databases">
        <authorList>
            <person name="Ou C."/>
        </authorList>
    </citation>
    <scope>NUCLEOTIDE SEQUENCE [LARGE SCALE GENOMIC DNA]</scope>
    <source>
        <strain evidence="10">S2</strain>
        <tissue evidence="10">Leaf</tissue>
    </source>
</reference>
<name>A0A5N5I1V6_9ROSA</name>
<evidence type="ECO:0000313" key="11">
    <source>
        <dbReference type="Proteomes" id="UP000327157"/>
    </source>
</evidence>
<organism evidence="10 11">
    <name type="scientific">Pyrus ussuriensis x Pyrus communis</name>
    <dbReference type="NCBI Taxonomy" id="2448454"/>
    <lineage>
        <taxon>Eukaryota</taxon>
        <taxon>Viridiplantae</taxon>
        <taxon>Streptophyta</taxon>
        <taxon>Embryophyta</taxon>
        <taxon>Tracheophyta</taxon>
        <taxon>Spermatophyta</taxon>
        <taxon>Magnoliopsida</taxon>
        <taxon>eudicotyledons</taxon>
        <taxon>Gunneridae</taxon>
        <taxon>Pentapetalae</taxon>
        <taxon>rosids</taxon>
        <taxon>fabids</taxon>
        <taxon>Rosales</taxon>
        <taxon>Rosaceae</taxon>
        <taxon>Amygdaloideae</taxon>
        <taxon>Maleae</taxon>
        <taxon>Pyrus</taxon>
    </lineage>
</organism>
<dbReference type="OrthoDB" id="1470350at2759"/>
<evidence type="ECO:0000256" key="4">
    <source>
        <dbReference type="ARBA" id="ARBA00022617"/>
    </source>
</evidence>
<dbReference type="PANTHER" id="PTHR47943">
    <property type="entry name" value="CYTOCHROME P450 93A3-LIKE"/>
    <property type="match status" value="1"/>
</dbReference>
<keyword evidence="8" id="KW-0503">Monooxygenase</keyword>
<dbReference type="Gene3D" id="1.10.630.10">
    <property type="entry name" value="Cytochrome P450"/>
    <property type="match status" value="1"/>
</dbReference>
<accession>A0A5N5I1V6</accession>
<evidence type="ECO:0000256" key="8">
    <source>
        <dbReference type="ARBA" id="ARBA00023033"/>
    </source>
</evidence>
<evidence type="ECO:0000256" key="6">
    <source>
        <dbReference type="ARBA" id="ARBA00023002"/>
    </source>
</evidence>
<dbReference type="GO" id="GO:0016020">
    <property type="term" value="C:membrane"/>
    <property type="evidence" value="ECO:0007669"/>
    <property type="project" value="UniProtKB-SubCell"/>
</dbReference>
<evidence type="ECO:0000256" key="5">
    <source>
        <dbReference type="ARBA" id="ARBA00022723"/>
    </source>
</evidence>